<organism evidence="2 3">
    <name type="scientific">Candidatus Termititenax persephonae</name>
    <dbReference type="NCBI Taxonomy" id="2218525"/>
    <lineage>
        <taxon>Bacteria</taxon>
        <taxon>Bacillati</taxon>
        <taxon>Candidatus Margulisiibacteriota</taxon>
        <taxon>Candidatus Termititenacia</taxon>
        <taxon>Candidatus Termititenacales</taxon>
        <taxon>Candidatus Termititenacaceae</taxon>
        <taxon>Candidatus Termititenax</taxon>
    </lineage>
</organism>
<name>A0A388TKM2_9BACT</name>
<dbReference type="EMBL" id="BGZO01000198">
    <property type="protein sequence ID" value="GBR77334.1"/>
    <property type="molecule type" value="Genomic_DNA"/>
</dbReference>
<accession>A0A388TKM2</accession>
<evidence type="ECO:0000256" key="1">
    <source>
        <dbReference type="SAM" id="MobiDB-lite"/>
    </source>
</evidence>
<comment type="caution">
    <text evidence="2">The sequence shown here is derived from an EMBL/GenBank/DDBJ whole genome shotgun (WGS) entry which is preliminary data.</text>
</comment>
<sequence length="20" mass="2160">FRDSGDGRHADKGNDDKRGG</sequence>
<keyword evidence="3" id="KW-1185">Reference proteome</keyword>
<evidence type="ECO:0000313" key="2">
    <source>
        <dbReference type="EMBL" id="GBR77334.1"/>
    </source>
</evidence>
<feature type="region of interest" description="Disordered" evidence="1">
    <location>
        <begin position="1"/>
        <end position="20"/>
    </location>
</feature>
<evidence type="ECO:0000313" key="3">
    <source>
        <dbReference type="Proteomes" id="UP000275925"/>
    </source>
</evidence>
<dbReference type="Proteomes" id="UP000275925">
    <property type="component" value="Unassembled WGS sequence"/>
</dbReference>
<protein>
    <submittedName>
        <fullName evidence="2">Uncharacterized protein</fullName>
    </submittedName>
</protein>
<dbReference type="AlphaFoldDB" id="A0A388TKM2"/>
<feature type="non-terminal residue" evidence="2">
    <location>
        <position position="1"/>
    </location>
</feature>
<proteinExistence type="predicted"/>
<gene>
    <name evidence="2" type="ORF">NO2_1735</name>
</gene>
<reference evidence="2 3" key="1">
    <citation type="journal article" date="2019" name="ISME J.">
        <title>Genome analyses of uncultured TG2/ZB3 bacteria in 'Margulisbacteria' specifically attached to ectosymbiotic spirochetes of protists in the termite gut.</title>
        <authorList>
            <person name="Utami Y.D."/>
            <person name="Kuwahara H."/>
            <person name="Igai K."/>
            <person name="Murakami T."/>
            <person name="Sugaya K."/>
            <person name="Morikawa T."/>
            <person name="Nagura Y."/>
            <person name="Yuki M."/>
            <person name="Deevong P."/>
            <person name="Inoue T."/>
            <person name="Kihara K."/>
            <person name="Lo N."/>
            <person name="Yamada A."/>
            <person name="Ohkuma M."/>
            <person name="Hongoh Y."/>
        </authorList>
    </citation>
    <scope>NUCLEOTIDE SEQUENCE [LARGE SCALE GENOMIC DNA]</scope>
    <source>
        <strain evidence="2">NkOx7-02</strain>
    </source>
</reference>